<dbReference type="AlphaFoldDB" id="A0A7R9MFQ0"/>
<evidence type="ECO:0000256" key="1">
    <source>
        <dbReference type="ARBA" id="ARBA00009941"/>
    </source>
</evidence>
<dbReference type="GO" id="GO:0004197">
    <property type="term" value="F:cysteine-type endopeptidase activity"/>
    <property type="evidence" value="ECO:0007669"/>
    <property type="project" value="TreeGrafter"/>
</dbReference>
<gene>
    <name evidence="3" type="ORF">ONB1V03_LOCUS15835</name>
</gene>
<evidence type="ECO:0000313" key="3">
    <source>
        <dbReference type="EMBL" id="CAD7659239.1"/>
    </source>
</evidence>
<dbReference type="PANTHER" id="PTHR12000:SF42">
    <property type="entry name" value="LEGUMAIN"/>
    <property type="match status" value="1"/>
</dbReference>
<evidence type="ECO:0000313" key="4">
    <source>
        <dbReference type="Proteomes" id="UP000728032"/>
    </source>
</evidence>
<proteinExistence type="inferred from homology"/>
<dbReference type="EMBL" id="CAJPVJ010016898">
    <property type="protein sequence ID" value="CAG2176401.1"/>
    <property type="molecule type" value="Genomic_DNA"/>
</dbReference>
<feature type="chain" id="PRO_5036211555" description="Legumain" evidence="2">
    <location>
        <begin position="17"/>
        <end position="152"/>
    </location>
</feature>
<accession>A0A7R9MFQ0</accession>
<dbReference type="Proteomes" id="UP000728032">
    <property type="component" value="Unassembled WGS sequence"/>
</dbReference>
<dbReference type="GO" id="GO:0005773">
    <property type="term" value="C:vacuole"/>
    <property type="evidence" value="ECO:0007669"/>
    <property type="project" value="GOC"/>
</dbReference>
<feature type="signal peptide" evidence="2">
    <location>
        <begin position="1"/>
        <end position="16"/>
    </location>
</feature>
<keyword evidence="2" id="KW-0732">Signal</keyword>
<dbReference type="OrthoDB" id="9995590at2759"/>
<dbReference type="GO" id="GO:0051603">
    <property type="term" value="P:proteolysis involved in protein catabolic process"/>
    <property type="evidence" value="ECO:0007669"/>
    <property type="project" value="TreeGrafter"/>
</dbReference>
<dbReference type="EMBL" id="OC931723">
    <property type="protein sequence ID" value="CAD7659239.1"/>
    <property type="molecule type" value="Genomic_DNA"/>
</dbReference>
<dbReference type="GO" id="GO:0006624">
    <property type="term" value="P:vacuolar protein processing"/>
    <property type="evidence" value="ECO:0007669"/>
    <property type="project" value="TreeGrafter"/>
</dbReference>
<dbReference type="PANTHER" id="PTHR12000">
    <property type="entry name" value="HEMOGLOBINASE FAMILY MEMBER"/>
    <property type="match status" value="1"/>
</dbReference>
<evidence type="ECO:0000256" key="2">
    <source>
        <dbReference type="SAM" id="SignalP"/>
    </source>
</evidence>
<sequence>MLTYLTLLFIFTAAYAVPFNPQFEQGFNGKQWVVLAASSNGWLNYGDQADVYHAYHVVRSHGIPDENIILFHYDDIANNKQNPTKGVVVNEPNGTNVYYDIPKERSITGKDITPQLLPKDIDIYVTTAASPDEESYFCCYDEKRDSYVGMYY</sequence>
<comment type="similarity">
    <text evidence="1">Belongs to the peptidase C13 family.</text>
</comment>
<evidence type="ECO:0008006" key="5">
    <source>
        <dbReference type="Google" id="ProtNLM"/>
    </source>
</evidence>
<protein>
    <recommendedName>
        <fullName evidence="5">Legumain</fullName>
    </recommendedName>
</protein>
<keyword evidence="4" id="KW-1185">Reference proteome</keyword>
<feature type="non-terminal residue" evidence="3">
    <location>
        <position position="1"/>
    </location>
</feature>
<organism evidence="3">
    <name type="scientific">Oppiella nova</name>
    <dbReference type="NCBI Taxonomy" id="334625"/>
    <lineage>
        <taxon>Eukaryota</taxon>
        <taxon>Metazoa</taxon>
        <taxon>Ecdysozoa</taxon>
        <taxon>Arthropoda</taxon>
        <taxon>Chelicerata</taxon>
        <taxon>Arachnida</taxon>
        <taxon>Acari</taxon>
        <taxon>Acariformes</taxon>
        <taxon>Sarcoptiformes</taxon>
        <taxon>Oribatida</taxon>
        <taxon>Brachypylina</taxon>
        <taxon>Oppioidea</taxon>
        <taxon>Oppiidae</taxon>
        <taxon>Oppiella</taxon>
    </lineage>
</organism>
<reference evidence="3" key="1">
    <citation type="submission" date="2020-11" db="EMBL/GenBank/DDBJ databases">
        <authorList>
            <person name="Tran Van P."/>
        </authorList>
    </citation>
    <scope>NUCLEOTIDE SEQUENCE</scope>
</reference>
<dbReference type="InterPro" id="IPR001096">
    <property type="entry name" value="Peptidase_C13"/>
</dbReference>
<dbReference type="Gene3D" id="3.40.50.1460">
    <property type="match status" value="2"/>
</dbReference>
<dbReference type="PRINTS" id="PR00776">
    <property type="entry name" value="HEMOGLOBNASE"/>
</dbReference>
<dbReference type="Pfam" id="PF01650">
    <property type="entry name" value="Peptidase_C13"/>
    <property type="match status" value="2"/>
</dbReference>
<name>A0A7R9MFQ0_9ACAR</name>